<dbReference type="Pfam" id="PF14082">
    <property type="entry name" value="SduA_C"/>
    <property type="match status" value="1"/>
</dbReference>
<evidence type="ECO:0000259" key="1">
    <source>
        <dbReference type="Pfam" id="PF14082"/>
    </source>
</evidence>
<reference evidence="3" key="1">
    <citation type="journal article" date="2019" name="Int. J. Syst. Evol. Microbiol.">
        <title>The Global Catalogue of Microorganisms (GCM) 10K type strain sequencing project: providing services to taxonomists for standard genome sequencing and annotation.</title>
        <authorList>
            <consortium name="The Broad Institute Genomics Platform"/>
            <consortium name="The Broad Institute Genome Sequencing Center for Infectious Disease"/>
            <person name="Wu L."/>
            <person name="Ma J."/>
        </authorList>
    </citation>
    <scope>NUCLEOTIDE SEQUENCE [LARGE SCALE GENOMIC DNA]</scope>
    <source>
        <strain evidence="3">CGMCC 1.12849</strain>
    </source>
</reference>
<evidence type="ECO:0000313" key="2">
    <source>
        <dbReference type="EMBL" id="MFC4714854.1"/>
    </source>
</evidence>
<sequence>MLVLELKTPKAKLSSSKIYRGAEEHGSDVYAPHEDLSGAVAQLLSQLASSREDFRLILQRTRAAEMIEPSTVIGALIIGTLTELSAEQKVSFELYRQSLHGFQILTYDELLERLKMLVVMLRADEGERDS</sequence>
<dbReference type="RefSeq" id="WP_346058878.1">
    <property type="nucleotide sequence ID" value="NZ_BAAAVQ010000013.1"/>
</dbReference>
<keyword evidence="3" id="KW-1185">Reference proteome</keyword>
<gene>
    <name evidence="2" type="ORF">ACFO7V_01685</name>
</gene>
<proteinExistence type="predicted"/>
<comment type="caution">
    <text evidence="2">The sequence shown here is derived from an EMBL/GenBank/DDBJ whole genome shotgun (WGS) entry which is preliminary data.</text>
</comment>
<accession>A0ABV9MHA2</accession>
<name>A0ABV9MHA2_9MICC</name>
<dbReference type="EMBL" id="JBHSHE010000009">
    <property type="protein sequence ID" value="MFC4714854.1"/>
    <property type="molecule type" value="Genomic_DNA"/>
</dbReference>
<dbReference type="InterPro" id="IPR025359">
    <property type="entry name" value="SduA_C"/>
</dbReference>
<dbReference type="Proteomes" id="UP001595884">
    <property type="component" value="Unassembled WGS sequence"/>
</dbReference>
<protein>
    <submittedName>
        <fullName evidence="2">Shedu anti-phage system protein SduA domain-containing protein</fullName>
    </submittedName>
</protein>
<organism evidence="2 3">
    <name type="scientific">Glutamicibacter bergerei</name>
    <dbReference type="NCBI Taxonomy" id="256702"/>
    <lineage>
        <taxon>Bacteria</taxon>
        <taxon>Bacillati</taxon>
        <taxon>Actinomycetota</taxon>
        <taxon>Actinomycetes</taxon>
        <taxon>Micrococcales</taxon>
        <taxon>Micrococcaceae</taxon>
        <taxon>Glutamicibacter</taxon>
    </lineage>
</organism>
<feature type="domain" description="Shedu protein SduA C-terminal" evidence="1">
    <location>
        <begin position="2"/>
        <end position="111"/>
    </location>
</feature>
<evidence type="ECO:0000313" key="3">
    <source>
        <dbReference type="Proteomes" id="UP001595884"/>
    </source>
</evidence>